<accession>A0AAV4TVG7</accession>
<dbReference type="Proteomes" id="UP001054837">
    <property type="component" value="Unassembled WGS sequence"/>
</dbReference>
<dbReference type="EMBL" id="BPLQ01010176">
    <property type="protein sequence ID" value="GIY48977.1"/>
    <property type="molecule type" value="Genomic_DNA"/>
</dbReference>
<gene>
    <name evidence="1" type="primary">R1A1-elementORF2_680</name>
    <name evidence="1" type="ORF">CDAR_613771</name>
</gene>
<sequence>MDRDRANFEADALKAVNPATQAALSARTLLQSKSTSLSRFRDNSRITEELSLPVSGDFSIVSNRRYSHIPRIKIGNHNIKYCTHIKYLVIFIDKNLSWTKHLDSITNKVSKIANKTNRISRVTWGLSPVVKKELHKKVIEKIITYGFEIWYKDNARQNSKLNTLQRIGLLNITKYYRTTSSDALSVLAGIPPLYITLKHLLRAYHLKSLKKYLHPPQRTIKFLELEDKPEFLPSWENFTINWTHYNQETNGINIFTDGSKMEQKKGSPFAVYQDGKEISHPPK</sequence>
<organism evidence="1 2">
    <name type="scientific">Caerostris darwini</name>
    <dbReference type="NCBI Taxonomy" id="1538125"/>
    <lineage>
        <taxon>Eukaryota</taxon>
        <taxon>Metazoa</taxon>
        <taxon>Ecdysozoa</taxon>
        <taxon>Arthropoda</taxon>
        <taxon>Chelicerata</taxon>
        <taxon>Arachnida</taxon>
        <taxon>Araneae</taxon>
        <taxon>Araneomorphae</taxon>
        <taxon>Entelegynae</taxon>
        <taxon>Araneoidea</taxon>
        <taxon>Araneidae</taxon>
        <taxon>Caerostris</taxon>
    </lineage>
</organism>
<evidence type="ECO:0000313" key="1">
    <source>
        <dbReference type="EMBL" id="GIY48977.1"/>
    </source>
</evidence>
<protein>
    <submittedName>
        <fullName evidence="1">Uncharacterized protein</fullName>
    </submittedName>
</protein>
<dbReference type="AlphaFoldDB" id="A0AAV4TVG7"/>
<proteinExistence type="predicted"/>
<keyword evidence="2" id="KW-1185">Reference proteome</keyword>
<evidence type="ECO:0000313" key="2">
    <source>
        <dbReference type="Proteomes" id="UP001054837"/>
    </source>
</evidence>
<reference evidence="1 2" key="1">
    <citation type="submission" date="2021-06" db="EMBL/GenBank/DDBJ databases">
        <title>Caerostris darwini draft genome.</title>
        <authorList>
            <person name="Kono N."/>
            <person name="Arakawa K."/>
        </authorList>
    </citation>
    <scope>NUCLEOTIDE SEQUENCE [LARGE SCALE GENOMIC DNA]</scope>
</reference>
<name>A0AAV4TVG7_9ARAC</name>
<comment type="caution">
    <text evidence="1">The sequence shown here is derived from an EMBL/GenBank/DDBJ whole genome shotgun (WGS) entry which is preliminary data.</text>
</comment>